<name>A0A0C9YGZ4_9AGAM</name>
<dbReference type="HOGENOM" id="CLU_915625_0_0_1"/>
<evidence type="ECO:0000313" key="1">
    <source>
        <dbReference type="EMBL" id="KIK15891.1"/>
    </source>
</evidence>
<gene>
    <name evidence="1" type="ORF">PISMIDRAFT_25213</name>
</gene>
<reference evidence="2" key="2">
    <citation type="submission" date="2015-01" db="EMBL/GenBank/DDBJ databases">
        <title>Evolutionary Origins and Diversification of the Mycorrhizal Mutualists.</title>
        <authorList>
            <consortium name="DOE Joint Genome Institute"/>
            <consortium name="Mycorrhizal Genomics Consortium"/>
            <person name="Kohler A."/>
            <person name="Kuo A."/>
            <person name="Nagy L.G."/>
            <person name="Floudas D."/>
            <person name="Copeland A."/>
            <person name="Barry K.W."/>
            <person name="Cichocki N."/>
            <person name="Veneault-Fourrey C."/>
            <person name="LaButti K."/>
            <person name="Lindquist E.A."/>
            <person name="Lipzen A."/>
            <person name="Lundell T."/>
            <person name="Morin E."/>
            <person name="Murat C."/>
            <person name="Riley R."/>
            <person name="Ohm R."/>
            <person name="Sun H."/>
            <person name="Tunlid A."/>
            <person name="Henrissat B."/>
            <person name="Grigoriev I.V."/>
            <person name="Hibbett D.S."/>
            <person name="Martin F."/>
        </authorList>
    </citation>
    <scope>NUCLEOTIDE SEQUENCE [LARGE SCALE GENOMIC DNA]</scope>
    <source>
        <strain evidence="2">441</strain>
    </source>
</reference>
<organism evidence="1 2">
    <name type="scientific">Pisolithus microcarpus 441</name>
    <dbReference type="NCBI Taxonomy" id="765257"/>
    <lineage>
        <taxon>Eukaryota</taxon>
        <taxon>Fungi</taxon>
        <taxon>Dikarya</taxon>
        <taxon>Basidiomycota</taxon>
        <taxon>Agaricomycotina</taxon>
        <taxon>Agaricomycetes</taxon>
        <taxon>Agaricomycetidae</taxon>
        <taxon>Boletales</taxon>
        <taxon>Sclerodermatineae</taxon>
        <taxon>Pisolithaceae</taxon>
        <taxon>Pisolithus</taxon>
    </lineage>
</organism>
<dbReference type="EMBL" id="KN833873">
    <property type="protein sequence ID" value="KIK15891.1"/>
    <property type="molecule type" value="Genomic_DNA"/>
</dbReference>
<protein>
    <submittedName>
        <fullName evidence="1">Unplaced genomic scaffold scaffold_189, whole genome shotgun sequence</fullName>
    </submittedName>
</protein>
<accession>A0A0C9YGZ4</accession>
<keyword evidence="2" id="KW-1185">Reference proteome</keyword>
<reference evidence="1 2" key="1">
    <citation type="submission" date="2014-04" db="EMBL/GenBank/DDBJ databases">
        <authorList>
            <consortium name="DOE Joint Genome Institute"/>
            <person name="Kuo A."/>
            <person name="Kohler A."/>
            <person name="Costa M.D."/>
            <person name="Nagy L.G."/>
            <person name="Floudas D."/>
            <person name="Copeland A."/>
            <person name="Barry K.W."/>
            <person name="Cichocki N."/>
            <person name="Veneault-Fourrey C."/>
            <person name="LaButti K."/>
            <person name="Lindquist E.A."/>
            <person name="Lipzen A."/>
            <person name="Lundell T."/>
            <person name="Morin E."/>
            <person name="Murat C."/>
            <person name="Sun H."/>
            <person name="Tunlid A."/>
            <person name="Henrissat B."/>
            <person name="Grigoriev I.V."/>
            <person name="Hibbett D.S."/>
            <person name="Martin F."/>
            <person name="Nordberg H.P."/>
            <person name="Cantor M.N."/>
            <person name="Hua S.X."/>
        </authorList>
    </citation>
    <scope>NUCLEOTIDE SEQUENCE [LARGE SCALE GENOMIC DNA]</scope>
    <source>
        <strain evidence="1 2">441</strain>
    </source>
</reference>
<dbReference type="AlphaFoldDB" id="A0A0C9YGZ4"/>
<evidence type="ECO:0000313" key="2">
    <source>
        <dbReference type="Proteomes" id="UP000054018"/>
    </source>
</evidence>
<dbReference type="Proteomes" id="UP000054018">
    <property type="component" value="Unassembled WGS sequence"/>
</dbReference>
<dbReference type="OrthoDB" id="10618471at2759"/>
<sequence>MSQSTANPSLPPASSICDWTVIPDEAIQLVSDDDQEVTDAKFMEHQCQKKVWQEQRAAAEAAECKCWEREETICCKREEAEHREKEETECQKREEAEHWQQELAERMQERVESLVGGRARWSAVSIEGTQGVVKNLQVPVRGKGKEPAWVEAPVGPCTQCACANTECTFELAKEQCKLLGGSKEVQAGSKVGKRMLEDQTSLRAGEKKKQVRAKSPEVEVIVGYGTRILGVNYGKLQLADRGRGWFADQGRAGTVKSGQWLVWDPVRVPRYGVRGVGGVGSQEVGKGVKARYQWFWSCKAWHYW</sequence>
<proteinExistence type="predicted"/>